<dbReference type="AlphaFoldDB" id="A0A427YAQ2"/>
<sequence>MPASTPTTGSRNRPIRDHKTFKDGDFTLISEDGWRFRVQSQLLFAMSTAFKDMSSLSNETLEITFTDDELEQKHTIELFLTLITCGHLLGYEAKKFSIPELVRIVRFLQKYGCHPALSILILDLKVKLYEGELGSLTMFVLGAINDDLDICKAALLQGKRRVWGGNTGPETNPLKNGTKGGWGLDPSTFPREVWGIVPPNHLKPPRTAPSPSRKDNETFTTGDFALVSADRVRFRIASSDIFKSSPVFDQAKSMTPVTHEVTLTDSDIESAKVLDVFLTIITTGNVPTVLTPSKDYSDYDNCIRLLFKTLRFMQKYKCNNAIDLLFLRLKVNFYETNENALGLFILAAANDDDGTCHCIIEKQKHFVWGHLPHAPTIPLDATAKESLADLTTLRWSLCEIFPPVYRWALTGATAEVVALMDAHDPALGTCECDPNKLSHRETVSYHFCKLMQPHRGMVPREGDILLSFLPLFTSIHKPYVMQTDPEETIANDKTFTQGNFTLISADGVRFRVASDLLSVHSAVIKDAASLNPSDRKITFTDESFETADAIKRFLTVITEGHIGPHFSVDDDAVLPLARALRFMQKFECGMAIKIFFLDFKFKLLLDEFCPLDAFILGALNDDLDTCKLALEQYEPKWSAMTEEGTSLTCGLEHCELFDPSGLPYTLFSVIPPPFIWALGRARADFAATRGKKNIDEAIPVKDIADLICDHMNIYRLAKRQ</sequence>
<dbReference type="Proteomes" id="UP000279236">
    <property type="component" value="Unassembled WGS sequence"/>
</dbReference>
<dbReference type="OrthoDB" id="2574774at2759"/>
<protein>
    <recommendedName>
        <fullName evidence="4">BTB domain-containing protein</fullName>
    </recommendedName>
</protein>
<accession>A0A427YAQ2</accession>
<dbReference type="GeneID" id="39585227"/>
<feature type="region of interest" description="Disordered" evidence="1">
    <location>
        <begin position="195"/>
        <end position="217"/>
    </location>
</feature>
<organism evidence="2 3">
    <name type="scientific">Apiotrichum porosum</name>
    <dbReference type="NCBI Taxonomy" id="105984"/>
    <lineage>
        <taxon>Eukaryota</taxon>
        <taxon>Fungi</taxon>
        <taxon>Dikarya</taxon>
        <taxon>Basidiomycota</taxon>
        <taxon>Agaricomycotina</taxon>
        <taxon>Tremellomycetes</taxon>
        <taxon>Trichosporonales</taxon>
        <taxon>Trichosporonaceae</taxon>
        <taxon>Apiotrichum</taxon>
    </lineage>
</organism>
<gene>
    <name evidence="2" type="ORF">EHS24_000684</name>
</gene>
<comment type="caution">
    <text evidence="2">The sequence shown here is derived from an EMBL/GenBank/DDBJ whole genome shotgun (WGS) entry which is preliminary data.</text>
</comment>
<evidence type="ECO:0000313" key="2">
    <source>
        <dbReference type="EMBL" id="RSH88156.1"/>
    </source>
</evidence>
<reference evidence="2 3" key="1">
    <citation type="submission" date="2018-11" db="EMBL/GenBank/DDBJ databases">
        <title>Genome sequence of Apiotrichum porosum DSM 27194.</title>
        <authorList>
            <person name="Aliyu H."/>
            <person name="Gorte O."/>
            <person name="Ochsenreither K."/>
        </authorList>
    </citation>
    <scope>NUCLEOTIDE SEQUENCE [LARGE SCALE GENOMIC DNA]</scope>
    <source>
        <strain evidence="2 3">DSM 27194</strain>
    </source>
</reference>
<evidence type="ECO:0008006" key="4">
    <source>
        <dbReference type="Google" id="ProtNLM"/>
    </source>
</evidence>
<name>A0A427YAQ2_9TREE</name>
<proteinExistence type="predicted"/>
<keyword evidence="3" id="KW-1185">Reference proteome</keyword>
<evidence type="ECO:0000256" key="1">
    <source>
        <dbReference type="SAM" id="MobiDB-lite"/>
    </source>
</evidence>
<evidence type="ECO:0000313" key="3">
    <source>
        <dbReference type="Proteomes" id="UP000279236"/>
    </source>
</evidence>
<dbReference type="RefSeq" id="XP_028480364.1">
    <property type="nucleotide sequence ID" value="XM_028616507.1"/>
</dbReference>
<dbReference type="EMBL" id="RSCE01000001">
    <property type="protein sequence ID" value="RSH88156.1"/>
    <property type="molecule type" value="Genomic_DNA"/>
</dbReference>